<feature type="domain" description="Xaa-Pro dipeptidyl-peptidase-like" evidence="3">
    <location>
        <begin position="71"/>
        <end position="204"/>
    </location>
</feature>
<dbReference type="Gene3D" id="3.40.50.1820">
    <property type="entry name" value="alpha/beta hydrolase"/>
    <property type="match status" value="1"/>
</dbReference>
<dbReference type="RefSeq" id="WP_219798219.1">
    <property type="nucleotide sequence ID" value="NZ_CP080095.1"/>
</dbReference>
<dbReference type="Proteomes" id="UP000826462">
    <property type="component" value="Chromosome 1"/>
</dbReference>
<gene>
    <name evidence="4" type="ORF">KZJ38_00050</name>
</gene>
<feature type="signal peptide" evidence="2">
    <location>
        <begin position="1"/>
        <end position="27"/>
    </location>
</feature>
<evidence type="ECO:0000256" key="2">
    <source>
        <dbReference type="SAM" id="SignalP"/>
    </source>
</evidence>
<keyword evidence="2" id="KW-0732">Signal</keyword>
<dbReference type="SUPFAM" id="SSF53474">
    <property type="entry name" value="alpha/beta-Hydrolases"/>
    <property type="match status" value="1"/>
</dbReference>
<reference evidence="4 5" key="1">
    <citation type="submission" date="2021-07" db="EMBL/GenBank/DDBJ databases">
        <title>Paraburkholderia edwinii protects Aspergillus sp. from phenazines by acting as a toxin sponge.</title>
        <authorList>
            <person name="Dahlstrom K.M."/>
            <person name="Newman D.K."/>
        </authorList>
    </citation>
    <scope>NUCLEOTIDE SEQUENCE [LARGE SCALE GENOMIC DNA]</scope>
    <source>
        <strain evidence="4 5">Pe01</strain>
    </source>
</reference>
<dbReference type="InterPro" id="IPR000383">
    <property type="entry name" value="Xaa-Pro-like_dom"/>
</dbReference>
<evidence type="ECO:0000259" key="3">
    <source>
        <dbReference type="Pfam" id="PF02129"/>
    </source>
</evidence>
<dbReference type="EMBL" id="CP080095">
    <property type="protein sequence ID" value="QYD68839.1"/>
    <property type="molecule type" value="Genomic_DNA"/>
</dbReference>
<protein>
    <submittedName>
        <fullName evidence="4">Prolyl oligopeptidase family serine peptidase</fullName>
    </submittedName>
</protein>
<feature type="region of interest" description="Disordered" evidence="1">
    <location>
        <begin position="402"/>
        <end position="435"/>
    </location>
</feature>
<dbReference type="InterPro" id="IPR029058">
    <property type="entry name" value="AB_hydrolase_fold"/>
</dbReference>
<dbReference type="Pfam" id="PF02129">
    <property type="entry name" value="Peptidase_S15"/>
    <property type="match status" value="1"/>
</dbReference>
<proteinExistence type="predicted"/>
<keyword evidence="5" id="KW-1185">Reference proteome</keyword>
<evidence type="ECO:0000256" key="1">
    <source>
        <dbReference type="SAM" id="MobiDB-lite"/>
    </source>
</evidence>
<feature type="chain" id="PRO_5045423881" evidence="2">
    <location>
        <begin position="28"/>
        <end position="435"/>
    </location>
</feature>
<accession>A0ABX8UJ02</accession>
<evidence type="ECO:0000313" key="4">
    <source>
        <dbReference type="EMBL" id="QYD68839.1"/>
    </source>
</evidence>
<dbReference type="InterPro" id="IPR050261">
    <property type="entry name" value="FrsA_esterase"/>
</dbReference>
<evidence type="ECO:0000313" key="5">
    <source>
        <dbReference type="Proteomes" id="UP000826462"/>
    </source>
</evidence>
<sequence length="435" mass="46615">MMLRKVRTGCAMAAACVIALAATVAQAGTSADVDGGPLANATVPRIALDDDHYLPTVHLNEQVIGIPAGPDGTITLQTTIYRPDGPGPFPLVVFNHGKIHGDPRTQSRSDPVSFAREFVRRGYVVVAPNRQGFAQSGGTYVQDGCDVERNGLSQAADIASTVDFMSKEPYVDAKHIVIAGTSHGGLATIAYGVNAAPGVRGLINFSGGLRQDACTDWQGNLTRAFGTYGEKVHVPSLWLYGDNDSIWSPELVGQMYTAFEAHGANAKMVDFGMYKNDAHRLVGDRDGVHIWWPSVERFLARAGMPTRVQYQVSEPAQPKATDFASIDAVNSVPFVDDAGRNGYRNFLHQYPSRAFAVSATGAWSWAEGGDDPMSVAISNCQKQSSDPCRLYAVNDTVVWKQTQSDTQTADNGGGSNNDDSSKQKADSKPALASRN</sequence>
<dbReference type="PANTHER" id="PTHR22946">
    <property type="entry name" value="DIENELACTONE HYDROLASE DOMAIN-CONTAINING PROTEIN-RELATED"/>
    <property type="match status" value="1"/>
</dbReference>
<organism evidence="4 5">
    <name type="scientific">Paraburkholderia edwinii</name>
    <dbReference type="NCBI Taxonomy" id="2861782"/>
    <lineage>
        <taxon>Bacteria</taxon>
        <taxon>Pseudomonadati</taxon>
        <taxon>Pseudomonadota</taxon>
        <taxon>Betaproteobacteria</taxon>
        <taxon>Burkholderiales</taxon>
        <taxon>Burkholderiaceae</taxon>
        <taxon>Paraburkholderia</taxon>
    </lineage>
</organism>
<name>A0ABX8UJ02_9BURK</name>